<dbReference type="InterPro" id="IPR050260">
    <property type="entry name" value="FAD-bd_OxRdtase"/>
</dbReference>
<dbReference type="GO" id="GO:0016491">
    <property type="term" value="F:oxidoreductase activity"/>
    <property type="evidence" value="ECO:0007669"/>
    <property type="project" value="UniProtKB-KW"/>
</dbReference>
<feature type="non-terminal residue" evidence="7">
    <location>
        <position position="124"/>
    </location>
</feature>
<dbReference type="Pfam" id="PF07992">
    <property type="entry name" value="Pyr_redox_2"/>
    <property type="match status" value="1"/>
</dbReference>
<evidence type="ECO:0000259" key="6">
    <source>
        <dbReference type="Pfam" id="PF07992"/>
    </source>
</evidence>
<evidence type="ECO:0000256" key="3">
    <source>
        <dbReference type="ARBA" id="ARBA00022827"/>
    </source>
</evidence>
<dbReference type="EMBL" id="DQHO01000030">
    <property type="protein sequence ID" value="HCS94000.1"/>
    <property type="molecule type" value="Genomic_DNA"/>
</dbReference>
<dbReference type="Proteomes" id="UP000262195">
    <property type="component" value="Unassembled WGS sequence"/>
</dbReference>
<protein>
    <recommendedName>
        <fullName evidence="6">FAD/NAD(P)-binding domain-containing protein</fullName>
    </recommendedName>
</protein>
<evidence type="ECO:0000256" key="5">
    <source>
        <dbReference type="ARBA" id="ARBA00023284"/>
    </source>
</evidence>
<keyword evidence="2" id="KW-0285">Flavoprotein</keyword>
<keyword evidence="5" id="KW-0676">Redox-active center</keyword>
<evidence type="ECO:0000313" key="8">
    <source>
        <dbReference type="Proteomes" id="UP000262195"/>
    </source>
</evidence>
<accession>A0A3D4S5J6</accession>
<comment type="caution">
    <text evidence="7">The sequence shown here is derived from an EMBL/GenBank/DDBJ whole genome shotgun (WGS) entry which is preliminary data.</text>
</comment>
<dbReference type="InterPro" id="IPR036188">
    <property type="entry name" value="FAD/NAD-bd_sf"/>
</dbReference>
<evidence type="ECO:0000256" key="1">
    <source>
        <dbReference type="ARBA" id="ARBA00001974"/>
    </source>
</evidence>
<evidence type="ECO:0000256" key="4">
    <source>
        <dbReference type="ARBA" id="ARBA00023002"/>
    </source>
</evidence>
<dbReference type="PANTHER" id="PTHR43429:SF1">
    <property type="entry name" value="NAD(P)H SULFUR OXIDOREDUCTASE (COA-DEPENDENT)"/>
    <property type="match status" value="1"/>
</dbReference>
<organism evidence="7 8">
    <name type="scientific">Bavariicoccus seileri</name>
    <dbReference type="NCBI Taxonomy" id="549685"/>
    <lineage>
        <taxon>Bacteria</taxon>
        <taxon>Bacillati</taxon>
        <taxon>Bacillota</taxon>
        <taxon>Bacilli</taxon>
        <taxon>Lactobacillales</taxon>
        <taxon>Enterococcaceae</taxon>
        <taxon>Bavariicoccus</taxon>
    </lineage>
</organism>
<keyword evidence="4" id="KW-0560">Oxidoreductase</keyword>
<evidence type="ECO:0000313" key="7">
    <source>
        <dbReference type="EMBL" id="HCS94000.1"/>
    </source>
</evidence>
<comment type="cofactor">
    <cofactor evidence="1">
        <name>FAD</name>
        <dbReference type="ChEBI" id="CHEBI:57692"/>
    </cofactor>
</comment>
<evidence type="ECO:0000256" key="2">
    <source>
        <dbReference type="ARBA" id="ARBA00022630"/>
    </source>
</evidence>
<dbReference type="Gene3D" id="3.50.50.60">
    <property type="entry name" value="FAD/NAD(P)-binding domain"/>
    <property type="match status" value="1"/>
</dbReference>
<reference evidence="7 8" key="1">
    <citation type="journal article" date="2018" name="Nat. Biotechnol.">
        <title>A standardized bacterial taxonomy based on genome phylogeny substantially revises the tree of life.</title>
        <authorList>
            <person name="Parks D.H."/>
            <person name="Chuvochina M."/>
            <person name="Waite D.W."/>
            <person name="Rinke C."/>
            <person name="Skarshewski A."/>
            <person name="Chaumeil P.A."/>
            <person name="Hugenholtz P."/>
        </authorList>
    </citation>
    <scope>NUCLEOTIDE SEQUENCE [LARGE SCALE GENOMIC DNA]</scope>
    <source>
        <strain evidence="7">UBA11306</strain>
    </source>
</reference>
<gene>
    <name evidence="7" type="ORF">DIW15_04765</name>
</gene>
<name>A0A3D4S5J6_9ENTE</name>
<proteinExistence type="predicted"/>
<feature type="domain" description="FAD/NAD(P)-binding" evidence="6">
    <location>
        <begin position="1"/>
        <end position="121"/>
    </location>
</feature>
<dbReference type="SUPFAM" id="SSF51905">
    <property type="entry name" value="FAD/NAD(P)-binding domain"/>
    <property type="match status" value="1"/>
</dbReference>
<keyword evidence="3" id="KW-0274">FAD</keyword>
<sequence length="124" mass="13990">MKIVIIGSVAAGTSVAAKARRNTEEAEIVVYDQDKDISYSICGIPYYIGEEVEELDKLTPRNAAWFKKRYNVDIFTEHRVTAIHPETQTLEVENLQTKEKKTESYDELVLATGAKPIVPEIFKA</sequence>
<dbReference type="InterPro" id="IPR023753">
    <property type="entry name" value="FAD/NAD-binding_dom"/>
</dbReference>
<dbReference type="AlphaFoldDB" id="A0A3D4S5J6"/>
<dbReference type="STRING" id="1121105.GCA_000421665_00887"/>
<dbReference type="PANTHER" id="PTHR43429">
    <property type="entry name" value="PYRIDINE NUCLEOTIDE-DISULFIDE OXIDOREDUCTASE DOMAIN-CONTAINING"/>
    <property type="match status" value="1"/>
</dbReference>